<dbReference type="OMA" id="EQKPHIE"/>
<dbReference type="GeneID" id="107090752"/>
<evidence type="ECO:0000313" key="6">
    <source>
        <dbReference type="Proteomes" id="UP000265020"/>
    </source>
</evidence>
<feature type="coiled-coil region" evidence="3">
    <location>
        <begin position="305"/>
        <end position="371"/>
    </location>
</feature>
<dbReference type="RefSeq" id="XP_015239798.1">
    <property type="nucleotide sequence ID" value="XM_015384312.1"/>
</dbReference>
<dbReference type="KEGG" id="cvg:107090752"/>
<keyword evidence="2 3" id="KW-0175">Coiled coil</keyword>
<dbReference type="Ensembl" id="ENSCVAT00000024556.1">
    <property type="protein sequence ID" value="ENSCVAP00000016243.1"/>
    <property type="gene ID" value="ENSCVAG00000019139.1"/>
</dbReference>
<dbReference type="PROSITE" id="PS51842">
    <property type="entry name" value="IF_ROD_2"/>
    <property type="match status" value="1"/>
</dbReference>
<dbReference type="Pfam" id="PF00038">
    <property type="entry name" value="Filament"/>
    <property type="match status" value="1"/>
</dbReference>
<dbReference type="PRINTS" id="PR01248">
    <property type="entry name" value="TYPE1KERATIN"/>
</dbReference>
<dbReference type="Gene3D" id="1.20.5.170">
    <property type="match status" value="1"/>
</dbReference>
<dbReference type="GO" id="GO:0005882">
    <property type="term" value="C:intermediate filament"/>
    <property type="evidence" value="ECO:0007669"/>
    <property type="project" value="UniProtKB-KW"/>
</dbReference>
<dbReference type="AlphaFoldDB" id="A0A3Q2DBS6"/>
<feature type="coiled-coil region" evidence="3">
    <location>
        <begin position="80"/>
        <end position="114"/>
    </location>
</feature>
<dbReference type="Gene3D" id="1.20.5.500">
    <property type="entry name" value="Single helix bin"/>
    <property type="match status" value="1"/>
</dbReference>
<name>A0A3Q2DBS6_CYPVA</name>
<dbReference type="GeneTree" id="ENSGT00950000182969"/>
<dbReference type="PANTHER" id="PTHR23239">
    <property type="entry name" value="INTERMEDIATE FILAMENT"/>
    <property type="match status" value="1"/>
</dbReference>
<proteinExistence type="predicted"/>
<feature type="coiled-coil region" evidence="3">
    <location>
        <begin position="185"/>
        <end position="223"/>
    </location>
</feature>
<feature type="domain" description="IF rod" evidence="4">
    <location>
        <begin position="76"/>
        <end position="386"/>
    </location>
</feature>
<dbReference type="GO" id="GO:0005198">
    <property type="term" value="F:structural molecule activity"/>
    <property type="evidence" value="ECO:0007669"/>
    <property type="project" value="InterPro"/>
</dbReference>
<evidence type="ECO:0000256" key="1">
    <source>
        <dbReference type="ARBA" id="ARBA00022754"/>
    </source>
</evidence>
<evidence type="ECO:0000256" key="3">
    <source>
        <dbReference type="SAM" id="Coils"/>
    </source>
</evidence>
<reference evidence="5" key="2">
    <citation type="submission" date="2025-09" db="UniProtKB">
        <authorList>
            <consortium name="Ensembl"/>
        </authorList>
    </citation>
    <scope>IDENTIFICATION</scope>
</reference>
<evidence type="ECO:0000259" key="4">
    <source>
        <dbReference type="PROSITE" id="PS51842"/>
    </source>
</evidence>
<dbReference type="InterPro" id="IPR002957">
    <property type="entry name" value="Keratin_I"/>
</dbReference>
<keyword evidence="1" id="KW-0403">Intermediate filament</keyword>
<sequence>MSVSVSQQSFSSSSSAIGWMQQRAPSGPFQKRAPSVYGGAGGYGTRISNGSSSISSVFSSNGSLSTGADLTGINGGKITMQNLNDRLASYLEKVRSLEERNRRLQLNIEEFCVKNTYITKDYKSYFSTITDLKAEIARTISENHGLRLHIDNSRFASEDFKMKYEMEVNLQKTVEADVFRLRGIRDSLTLSISNLEMSVEGLKEELICMANSHKEEMEKLKLQGSGKVNVEVDNTGSSDLMRVLQEMRERYETVMKDNKLEVEKWFQSKMETLQNQIITCKTEVKTYHSEISELKRTYQSLVISRQSLYTEVECLQQNVSEVNTQYSVQLSQYQSIITTLETELQNMKASLQQLQNNYSVLLELKPRLEKEIDEYRRLLEGEAYEQKKVVIIKQVREEVEEQKPHIEKRVKTIIEQIIDGKVVSHSVDTQVHTIQ</sequence>
<dbReference type="SMART" id="SM01391">
    <property type="entry name" value="Filament"/>
    <property type="match status" value="1"/>
</dbReference>
<reference evidence="5" key="1">
    <citation type="submission" date="2025-08" db="UniProtKB">
        <authorList>
            <consortium name="Ensembl"/>
        </authorList>
    </citation>
    <scope>IDENTIFICATION</scope>
</reference>
<dbReference type="Proteomes" id="UP000265020">
    <property type="component" value="Unassembled WGS sequence"/>
</dbReference>
<organism evidence="5 6">
    <name type="scientific">Cyprinodon variegatus</name>
    <name type="common">Sheepshead minnow</name>
    <dbReference type="NCBI Taxonomy" id="28743"/>
    <lineage>
        <taxon>Eukaryota</taxon>
        <taxon>Metazoa</taxon>
        <taxon>Chordata</taxon>
        <taxon>Craniata</taxon>
        <taxon>Vertebrata</taxon>
        <taxon>Euteleostomi</taxon>
        <taxon>Actinopterygii</taxon>
        <taxon>Neopterygii</taxon>
        <taxon>Teleostei</taxon>
        <taxon>Neoteleostei</taxon>
        <taxon>Acanthomorphata</taxon>
        <taxon>Ovalentaria</taxon>
        <taxon>Atherinomorphae</taxon>
        <taxon>Cyprinodontiformes</taxon>
        <taxon>Cyprinodontidae</taxon>
        <taxon>Cyprinodon</taxon>
    </lineage>
</organism>
<dbReference type="Gene3D" id="1.20.5.1160">
    <property type="entry name" value="Vasodilator-stimulated phosphoprotein"/>
    <property type="match status" value="1"/>
</dbReference>
<accession>A0A3Q2DBS6</accession>
<dbReference type="PANTHER" id="PTHR23239:SF180">
    <property type="entry name" value="KERATIN, TYPE I CYTOSKELETAL 17"/>
    <property type="match status" value="1"/>
</dbReference>
<keyword evidence="6" id="KW-1185">Reference proteome</keyword>
<dbReference type="InterPro" id="IPR039008">
    <property type="entry name" value="IF_rod_dom"/>
</dbReference>
<dbReference type="OrthoDB" id="2441647at2759"/>
<evidence type="ECO:0000256" key="2">
    <source>
        <dbReference type="ARBA" id="ARBA00023054"/>
    </source>
</evidence>
<dbReference type="SUPFAM" id="SSF64593">
    <property type="entry name" value="Intermediate filament protein, coiled coil region"/>
    <property type="match status" value="2"/>
</dbReference>
<evidence type="ECO:0000313" key="5">
    <source>
        <dbReference type="Ensembl" id="ENSCVAP00000016243.1"/>
    </source>
</evidence>
<protein>
    <submittedName>
        <fullName evidence="5">Keratin 99</fullName>
    </submittedName>
</protein>
<dbReference type="STRING" id="28743.ENSCVAP00000016243"/>